<evidence type="ECO:0000313" key="2">
    <source>
        <dbReference type="EMBL" id="SQK72396.1"/>
    </source>
</evidence>
<name>A0A2X5NGY6_9GAMM</name>
<dbReference type="Proteomes" id="UP000248758">
    <property type="component" value="Chromosome 1"/>
</dbReference>
<proteinExistence type="predicted"/>
<keyword evidence="1" id="KW-1133">Transmembrane helix</keyword>
<organism evidence="2 3">
    <name type="scientific">Tatumella ptyseos</name>
    <dbReference type="NCBI Taxonomy" id="82987"/>
    <lineage>
        <taxon>Bacteria</taxon>
        <taxon>Pseudomonadati</taxon>
        <taxon>Pseudomonadota</taxon>
        <taxon>Gammaproteobacteria</taxon>
        <taxon>Enterobacterales</taxon>
        <taxon>Erwiniaceae</taxon>
        <taxon>Tatumella</taxon>
    </lineage>
</organism>
<feature type="transmembrane region" description="Helical" evidence="1">
    <location>
        <begin position="12"/>
        <end position="36"/>
    </location>
</feature>
<evidence type="ECO:0000313" key="3">
    <source>
        <dbReference type="Proteomes" id="UP000248758"/>
    </source>
</evidence>
<accession>A0A2X5NGY6</accession>
<sequence length="83" mass="9749">MNLRNFEIEEKLFIRRAITAFVLVAVCFGILVYNLYRLQICEHSYYQTRSNDNDIKMIPIAPTRGLSTIAMARRWYAISLSMI</sequence>
<dbReference type="KEGG" id="tpty:NCTC11468_00648"/>
<dbReference type="EMBL" id="LS483499">
    <property type="protein sequence ID" value="SQK72396.1"/>
    <property type="molecule type" value="Genomic_DNA"/>
</dbReference>
<evidence type="ECO:0000256" key="1">
    <source>
        <dbReference type="SAM" id="Phobius"/>
    </source>
</evidence>
<keyword evidence="1" id="KW-0812">Transmembrane</keyword>
<reference evidence="2 3" key="1">
    <citation type="submission" date="2018-06" db="EMBL/GenBank/DDBJ databases">
        <authorList>
            <consortium name="Pathogen Informatics"/>
            <person name="Doyle S."/>
        </authorList>
    </citation>
    <scope>NUCLEOTIDE SEQUENCE [LARGE SCALE GENOMIC DNA]</scope>
    <source>
        <strain evidence="2 3">NCTC11468</strain>
    </source>
</reference>
<dbReference type="AlphaFoldDB" id="A0A2X5NGY6"/>
<gene>
    <name evidence="2" type="ORF">NCTC11468_00648</name>
</gene>
<protein>
    <submittedName>
        <fullName evidence="2">Penicillin-binding protein 2</fullName>
    </submittedName>
</protein>
<keyword evidence="1" id="KW-0472">Membrane</keyword>